<organism evidence="3 4">
    <name type="scientific">Galerina marginata (strain CBS 339.88)</name>
    <dbReference type="NCBI Taxonomy" id="685588"/>
    <lineage>
        <taxon>Eukaryota</taxon>
        <taxon>Fungi</taxon>
        <taxon>Dikarya</taxon>
        <taxon>Basidiomycota</taxon>
        <taxon>Agaricomycotina</taxon>
        <taxon>Agaricomycetes</taxon>
        <taxon>Agaricomycetidae</taxon>
        <taxon>Agaricales</taxon>
        <taxon>Agaricineae</taxon>
        <taxon>Strophariaceae</taxon>
        <taxon>Galerina</taxon>
    </lineage>
</organism>
<feature type="compositionally biased region" description="Polar residues" evidence="1">
    <location>
        <begin position="417"/>
        <end position="426"/>
    </location>
</feature>
<feature type="compositionally biased region" description="Low complexity" evidence="1">
    <location>
        <begin position="130"/>
        <end position="148"/>
    </location>
</feature>
<feature type="compositionally biased region" description="Basic and acidic residues" evidence="1">
    <location>
        <begin position="353"/>
        <end position="364"/>
    </location>
</feature>
<feature type="compositionally biased region" description="Low complexity" evidence="1">
    <location>
        <begin position="98"/>
        <end position="108"/>
    </location>
</feature>
<feature type="compositionally biased region" description="Polar residues" evidence="1">
    <location>
        <begin position="322"/>
        <end position="339"/>
    </location>
</feature>
<proteinExistence type="predicted"/>
<accession>A0A067SRJ5</accession>
<sequence>MDGNLATTYTLIHAFLLKNSHTKAAQAVKKAAKEVVVLKDDIELEGPQLDEIIKDWKAASQKKEQSSSDSDSDSSSSSGSSSFSNKNAKTKNKKGKSSKSSSSSSSSSDDSDSGSDSTPDKSVRKDAKVKSPAAKAPSPSNSSSSSGSDSDDESSDSESSKTKKKKLVKKKAVNMSENDGGKVLAPERDSSRTLSTGDASSSKPESDSDSDSSSNSGTTKTVSRKKAAASKKESCDSSRGSSRSGDESDTKKIATKPATKKGTKQSSPSSSGSSSSSHSDADSDSDSKMAEVNKPSVPAPKTNDEVKPTKKRRTDIDGTAVITATTASVQEMQTGPQSTGRIKGGNGKGGRPANERFQRVDPTKYEPIANNQYLAKHAPDNDYGKRAHEDLIVTRGAGFRKEKNKKKKGSYRGGEITMQSHSFKFT</sequence>
<name>A0A067SRJ5_GALM3</name>
<dbReference type="EMBL" id="KL142385">
    <property type="protein sequence ID" value="KDR73560.1"/>
    <property type="molecule type" value="Genomic_DNA"/>
</dbReference>
<feature type="compositionally biased region" description="Basic and acidic residues" evidence="1">
    <location>
        <begin position="279"/>
        <end position="291"/>
    </location>
</feature>
<dbReference type="PANTHER" id="PTHR23216:SF1">
    <property type="entry name" value="NUCLEOLAR AND COILED-BODY PHOSPHOPROTEIN 1"/>
    <property type="match status" value="1"/>
</dbReference>
<feature type="compositionally biased region" description="Basic residues" evidence="1">
    <location>
        <begin position="88"/>
        <end position="97"/>
    </location>
</feature>
<dbReference type="InterPro" id="IPR007718">
    <property type="entry name" value="Srp40_C"/>
</dbReference>
<dbReference type="InterPro" id="IPR039191">
    <property type="entry name" value="Nopp140-like"/>
</dbReference>
<feature type="compositionally biased region" description="Low complexity" evidence="1">
    <location>
        <begin position="67"/>
        <end position="87"/>
    </location>
</feature>
<feature type="compositionally biased region" description="Basic and acidic residues" evidence="1">
    <location>
        <begin position="118"/>
        <end position="129"/>
    </location>
</feature>
<feature type="domain" description="Srp40 C-terminal" evidence="2">
    <location>
        <begin position="356"/>
        <end position="425"/>
    </location>
</feature>
<feature type="compositionally biased region" description="Basic residues" evidence="1">
    <location>
        <begin position="162"/>
        <end position="172"/>
    </location>
</feature>
<dbReference type="HOGENOM" id="CLU_046015_0_0_1"/>
<dbReference type="GO" id="GO:0005654">
    <property type="term" value="C:nucleoplasm"/>
    <property type="evidence" value="ECO:0007669"/>
    <property type="project" value="TreeGrafter"/>
</dbReference>
<dbReference type="Pfam" id="PF05022">
    <property type="entry name" value="SRP40_C"/>
    <property type="match status" value="1"/>
</dbReference>
<feature type="compositionally biased region" description="Low complexity" evidence="1">
    <location>
        <begin position="211"/>
        <end position="221"/>
    </location>
</feature>
<protein>
    <recommendedName>
        <fullName evidence="2">Srp40 C-terminal domain-containing protein</fullName>
    </recommendedName>
</protein>
<evidence type="ECO:0000259" key="2">
    <source>
        <dbReference type="Pfam" id="PF05022"/>
    </source>
</evidence>
<feature type="region of interest" description="Disordered" evidence="1">
    <location>
        <begin position="395"/>
        <end position="426"/>
    </location>
</feature>
<feature type="region of interest" description="Disordered" evidence="1">
    <location>
        <begin position="55"/>
        <end position="383"/>
    </location>
</feature>
<dbReference type="Proteomes" id="UP000027222">
    <property type="component" value="Unassembled WGS sequence"/>
</dbReference>
<feature type="compositionally biased region" description="Basic and acidic residues" evidence="1">
    <location>
        <begin position="55"/>
        <end position="66"/>
    </location>
</feature>
<evidence type="ECO:0000256" key="1">
    <source>
        <dbReference type="SAM" id="MobiDB-lite"/>
    </source>
</evidence>
<evidence type="ECO:0000313" key="3">
    <source>
        <dbReference type="EMBL" id="KDR73560.1"/>
    </source>
</evidence>
<reference evidence="4" key="1">
    <citation type="journal article" date="2014" name="Proc. Natl. Acad. Sci. U.S.A.">
        <title>Extensive sampling of basidiomycete genomes demonstrates inadequacy of the white-rot/brown-rot paradigm for wood decay fungi.</title>
        <authorList>
            <person name="Riley R."/>
            <person name="Salamov A.A."/>
            <person name="Brown D.W."/>
            <person name="Nagy L.G."/>
            <person name="Floudas D."/>
            <person name="Held B.W."/>
            <person name="Levasseur A."/>
            <person name="Lombard V."/>
            <person name="Morin E."/>
            <person name="Otillar R."/>
            <person name="Lindquist E.A."/>
            <person name="Sun H."/>
            <person name="LaButti K.M."/>
            <person name="Schmutz J."/>
            <person name="Jabbour D."/>
            <person name="Luo H."/>
            <person name="Baker S.E."/>
            <person name="Pisabarro A.G."/>
            <person name="Walton J.D."/>
            <person name="Blanchette R.A."/>
            <person name="Henrissat B."/>
            <person name="Martin F."/>
            <person name="Cullen D."/>
            <person name="Hibbett D.S."/>
            <person name="Grigoriev I.V."/>
        </authorList>
    </citation>
    <scope>NUCLEOTIDE SEQUENCE [LARGE SCALE GENOMIC DNA]</scope>
    <source>
        <strain evidence="4">CBS 339.88</strain>
    </source>
</reference>
<keyword evidence="4" id="KW-1185">Reference proteome</keyword>
<dbReference type="OrthoDB" id="5599646at2759"/>
<dbReference type="PANTHER" id="PTHR23216">
    <property type="entry name" value="NUCLEOLAR AND COILED-BODY PHOSPHOPROTEIN 1"/>
    <property type="match status" value="1"/>
</dbReference>
<evidence type="ECO:0000313" key="4">
    <source>
        <dbReference type="Proteomes" id="UP000027222"/>
    </source>
</evidence>
<gene>
    <name evidence="3" type="ORF">GALMADRAFT_228004</name>
</gene>
<dbReference type="GO" id="GO:0005730">
    <property type="term" value="C:nucleolus"/>
    <property type="evidence" value="ECO:0007669"/>
    <property type="project" value="InterPro"/>
</dbReference>
<dbReference type="STRING" id="685588.A0A067SRJ5"/>
<feature type="compositionally biased region" description="Low complexity" evidence="1">
    <location>
        <begin position="264"/>
        <end position="278"/>
    </location>
</feature>
<dbReference type="AlphaFoldDB" id="A0A067SRJ5"/>